<name>A0ABX5LA20_9MICO</name>
<dbReference type="PANTHER" id="PTHR30086:SF20">
    <property type="entry name" value="ARGININE EXPORTER PROTEIN ARGO-RELATED"/>
    <property type="match status" value="1"/>
</dbReference>
<evidence type="ECO:0000313" key="8">
    <source>
        <dbReference type="Proteomes" id="UP000245674"/>
    </source>
</evidence>
<keyword evidence="3 6" id="KW-0812">Transmembrane</keyword>
<protein>
    <submittedName>
        <fullName evidence="7">L-lysine exporter family protein LysE/ArgO</fullName>
    </submittedName>
</protein>
<evidence type="ECO:0000256" key="6">
    <source>
        <dbReference type="SAM" id="Phobius"/>
    </source>
</evidence>
<evidence type="ECO:0000256" key="5">
    <source>
        <dbReference type="ARBA" id="ARBA00023136"/>
    </source>
</evidence>
<comment type="caution">
    <text evidence="7">The sequence shown here is derived from an EMBL/GenBank/DDBJ whole genome shotgun (WGS) entry which is preliminary data.</text>
</comment>
<dbReference type="PANTHER" id="PTHR30086">
    <property type="entry name" value="ARGININE EXPORTER PROTEIN ARGO"/>
    <property type="match status" value="1"/>
</dbReference>
<feature type="transmembrane region" description="Helical" evidence="6">
    <location>
        <begin position="156"/>
        <end position="174"/>
    </location>
</feature>
<dbReference type="InterPro" id="IPR001123">
    <property type="entry name" value="LeuE-type"/>
</dbReference>
<accession>A0ABX5LA20</accession>
<organism evidence="7 8">
    <name type="scientific">Rathayibacter iranicus NCPPB 2253 = VKM Ac-1602</name>
    <dbReference type="NCBI Taxonomy" id="1328868"/>
    <lineage>
        <taxon>Bacteria</taxon>
        <taxon>Bacillati</taxon>
        <taxon>Actinomycetota</taxon>
        <taxon>Actinomycetes</taxon>
        <taxon>Micrococcales</taxon>
        <taxon>Microbacteriaceae</taxon>
        <taxon>Rathayibacter</taxon>
    </lineage>
</organism>
<evidence type="ECO:0000256" key="2">
    <source>
        <dbReference type="ARBA" id="ARBA00022475"/>
    </source>
</evidence>
<feature type="transmembrane region" description="Helical" evidence="6">
    <location>
        <begin position="86"/>
        <end position="110"/>
    </location>
</feature>
<evidence type="ECO:0000313" key="7">
    <source>
        <dbReference type="EMBL" id="PWJ61663.1"/>
    </source>
</evidence>
<proteinExistence type="predicted"/>
<dbReference type="Pfam" id="PF01810">
    <property type="entry name" value="LysE"/>
    <property type="match status" value="1"/>
</dbReference>
<sequence>MGAAAPAREGSTQARADARNFVTLRARHTPPQHLPHRELVSGASGSYGQRVSAILAGFGFGLSLIMAIGAQNAFVLRQGLRREHVLVVVAICALCDAALIVVGIAGIGAVLQSAPWLLVVIRWGGIVFLLAYAVLAARRALRPGTLDGDPAGASTSLRTAIGTCLALTLLNPHVFLDTVVLLGSVANSYGEERWWFGAGAAAGSVLWFTALGFGARALRPLFRSRVAWRVLDAAVAVVMVALAVSLALH</sequence>
<keyword evidence="5 6" id="KW-0472">Membrane</keyword>
<keyword evidence="8" id="KW-1185">Reference proteome</keyword>
<evidence type="ECO:0000256" key="4">
    <source>
        <dbReference type="ARBA" id="ARBA00022989"/>
    </source>
</evidence>
<comment type="subcellular location">
    <subcellularLocation>
        <location evidence="1">Cell membrane</location>
        <topology evidence="1">Multi-pass membrane protein</topology>
    </subcellularLocation>
</comment>
<evidence type="ECO:0000256" key="3">
    <source>
        <dbReference type="ARBA" id="ARBA00022692"/>
    </source>
</evidence>
<keyword evidence="2" id="KW-1003">Cell membrane</keyword>
<feature type="transmembrane region" description="Helical" evidence="6">
    <location>
        <begin position="226"/>
        <end position="248"/>
    </location>
</feature>
<dbReference type="EMBL" id="QGDV01000015">
    <property type="protein sequence ID" value="PWJ61663.1"/>
    <property type="molecule type" value="Genomic_DNA"/>
</dbReference>
<gene>
    <name evidence="7" type="ORF">B0H03_11519</name>
</gene>
<feature type="transmembrane region" description="Helical" evidence="6">
    <location>
        <begin position="116"/>
        <end position="135"/>
    </location>
</feature>
<dbReference type="Proteomes" id="UP000245674">
    <property type="component" value="Unassembled WGS sequence"/>
</dbReference>
<feature type="transmembrane region" description="Helical" evidence="6">
    <location>
        <begin position="194"/>
        <end position="214"/>
    </location>
</feature>
<reference evidence="7 8" key="1">
    <citation type="submission" date="2018-03" db="EMBL/GenBank/DDBJ databases">
        <title>Genomic Encyclopedia of Type Strains, Phase III (KMG-III): the genomes of soil and plant-associated and newly described type strains.</title>
        <authorList>
            <person name="Whitman W."/>
        </authorList>
    </citation>
    <scope>NUCLEOTIDE SEQUENCE [LARGE SCALE GENOMIC DNA]</scope>
    <source>
        <strain evidence="7 8">VKM Ac-1602</strain>
    </source>
</reference>
<keyword evidence="4 6" id="KW-1133">Transmembrane helix</keyword>
<feature type="transmembrane region" description="Helical" evidence="6">
    <location>
        <begin position="51"/>
        <end position="74"/>
    </location>
</feature>
<evidence type="ECO:0000256" key="1">
    <source>
        <dbReference type="ARBA" id="ARBA00004651"/>
    </source>
</evidence>